<comment type="caution">
    <text evidence="1">The sequence shown here is derived from an EMBL/GenBank/DDBJ whole genome shotgun (WGS) entry which is preliminary data.</text>
</comment>
<proteinExistence type="predicted"/>
<name>A0AAD6ZME0_9AGAR</name>
<sequence>MLKPAQLVLTCAWSCSNLLNFNFDGMTNFTEHQVTQIRRTSLGLFSRSPVQVQLDRENCRSLNAFLLLTPTIALLALSLRQFQPSSRDLVDPTYPYLHLSTRTLQIQSRKRDGLRSGLIPTHFNPLFGAVSPPDHLLYRALDLKAVEWTK</sequence>
<protein>
    <submittedName>
        <fullName evidence="1">Uncharacterized protein</fullName>
    </submittedName>
</protein>
<dbReference type="AlphaFoldDB" id="A0AAD6ZME0"/>
<feature type="non-terminal residue" evidence="1">
    <location>
        <position position="150"/>
    </location>
</feature>
<dbReference type="EMBL" id="JARIHO010000039">
    <property type="protein sequence ID" value="KAJ7328367.1"/>
    <property type="molecule type" value="Genomic_DNA"/>
</dbReference>
<keyword evidence="2" id="KW-1185">Reference proteome</keyword>
<evidence type="ECO:0000313" key="2">
    <source>
        <dbReference type="Proteomes" id="UP001218218"/>
    </source>
</evidence>
<dbReference type="Proteomes" id="UP001218218">
    <property type="component" value="Unassembled WGS sequence"/>
</dbReference>
<gene>
    <name evidence="1" type="ORF">DFH08DRAFT_940616</name>
</gene>
<organism evidence="1 2">
    <name type="scientific">Mycena albidolilacea</name>
    <dbReference type="NCBI Taxonomy" id="1033008"/>
    <lineage>
        <taxon>Eukaryota</taxon>
        <taxon>Fungi</taxon>
        <taxon>Dikarya</taxon>
        <taxon>Basidiomycota</taxon>
        <taxon>Agaricomycotina</taxon>
        <taxon>Agaricomycetes</taxon>
        <taxon>Agaricomycetidae</taxon>
        <taxon>Agaricales</taxon>
        <taxon>Marasmiineae</taxon>
        <taxon>Mycenaceae</taxon>
        <taxon>Mycena</taxon>
    </lineage>
</organism>
<evidence type="ECO:0000313" key="1">
    <source>
        <dbReference type="EMBL" id="KAJ7328367.1"/>
    </source>
</evidence>
<reference evidence="1" key="1">
    <citation type="submission" date="2023-03" db="EMBL/GenBank/DDBJ databases">
        <title>Massive genome expansion in bonnet fungi (Mycena s.s.) driven by repeated elements and novel gene families across ecological guilds.</title>
        <authorList>
            <consortium name="Lawrence Berkeley National Laboratory"/>
            <person name="Harder C.B."/>
            <person name="Miyauchi S."/>
            <person name="Viragh M."/>
            <person name="Kuo A."/>
            <person name="Thoen E."/>
            <person name="Andreopoulos B."/>
            <person name="Lu D."/>
            <person name="Skrede I."/>
            <person name="Drula E."/>
            <person name="Henrissat B."/>
            <person name="Morin E."/>
            <person name="Kohler A."/>
            <person name="Barry K."/>
            <person name="LaButti K."/>
            <person name="Morin E."/>
            <person name="Salamov A."/>
            <person name="Lipzen A."/>
            <person name="Mereny Z."/>
            <person name="Hegedus B."/>
            <person name="Baldrian P."/>
            <person name="Stursova M."/>
            <person name="Weitz H."/>
            <person name="Taylor A."/>
            <person name="Grigoriev I.V."/>
            <person name="Nagy L.G."/>
            <person name="Martin F."/>
            <person name="Kauserud H."/>
        </authorList>
    </citation>
    <scope>NUCLEOTIDE SEQUENCE</scope>
    <source>
        <strain evidence="1">CBHHK002</strain>
    </source>
</reference>
<accession>A0AAD6ZME0</accession>